<reference evidence="1 2" key="1">
    <citation type="submission" date="2021-02" db="EMBL/GenBank/DDBJ databases">
        <title>De Novo genome assembly of isolated myxobacteria.</title>
        <authorList>
            <person name="Stevens D.C."/>
        </authorList>
    </citation>
    <scope>NUCLEOTIDE SEQUENCE [LARGE SCALE GENOMIC DNA]</scope>
    <source>
        <strain evidence="1 2">SCHIC003</strain>
    </source>
</reference>
<protein>
    <recommendedName>
        <fullName evidence="3">Transposase</fullName>
    </recommendedName>
</protein>
<accession>A0ABX7MY41</accession>
<gene>
    <name evidence="1" type="ORF">JY572_22600</name>
</gene>
<organism evidence="1 2">
    <name type="scientific">Myxococcus landrumensis</name>
    <dbReference type="NCBI Taxonomy" id="2813577"/>
    <lineage>
        <taxon>Bacteria</taxon>
        <taxon>Pseudomonadati</taxon>
        <taxon>Myxococcota</taxon>
        <taxon>Myxococcia</taxon>
        <taxon>Myxococcales</taxon>
        <taxon>Cystobacterineae</taxon>
        <taxon>Myxococcaceae</taxon>
        <taxon>Myxococcus</taxon>
    </lineage>
</organism>
<proteinExistence type="predicted"/>
<evidence type="ECO:0000313" key="1">
    <source>
        <dbReference type="EMBL" id="QSQ11211.1"/>
    </source>
</evidence>
<dbReference type="SUPFAM" id="SSF48295">
    <property type="entry name" value="TrpR-like"/>
    <property type="match status" value="1"/>
</dbReference>
<dbReference type="EMBL" id="CP071091">
    <property type="protein sequence ID" value="QSQ11211.1"/>
    <property type="molecule type" value="Genomic_DNA"/>
</dbReference>
<dbReference type="Proteomes" id="UP000663090">
    <property type="component" value="Chromosome"/>
</dbReference>
<name>A0ABX7MY41_9BACT</name>
<evidence type="ECO:0008006" key="3">
    <source>
        <dbReference type="Google" id="ProtNLM"/>
    </source>
</evidence>
<evidence type="ECO:0000313" key="2">
    <source>
        <dbReference type="Proteomes" id="UP000663090"/>
    </source>
</evidence>
<keyword evidence="2" id="KW-1185">Reference proteome</keyword>
<dbReference type="RefSeq" id="WP_206712968.1">
    <property type="nucleotide sequence ID" value="NZ_CP071091.1"/>
</dbReference>
<sequence>MKKQQNQDKTAERGRFSGKRKTEAVLLLLKGDELNALSREFGVTAAVPSEWRERFLAGAEVSLKSRGPKPADNGVLRLKALAQRHVERIERRMSVVHRTERPTHDEA</sequence>
<dbReference type="InterPro" id="IPR010921">
    <property type="entry name" value="Trp_repressor/repl_initiator"/>
</dbReference>